<keyword evidence="3" id="KW-0378">Hydrolase</keyword>
<dbReference type="Pfam" id="PF01510">
    <property type="entry name" value="Amidase_2"/>
    <property type="match status" value="1"/>
</dbReference>
<gene>
    <name evidence="7" type="ORF">EHQ58_01250</name>
</gene>
<dbReference type="GO" id="GO:0008745">
    <property type="term" value="F:N-acetylmuramoyl-L-alanine amidase activity"/>
    <property type="evidence" value="ECO:0007669"/>
    <property type="project" value="UniProtKB-EC"/>
</dbReference>
<keyword evidence="8" id="KW-1185">Reference proteome</keyword>
<feature type="transmembrane region" description="Helical" evidence="5">
    <location>
        <begin position="33"/>
        <end position="50"/>
    </location>
</feature>
<reference evidence="7" key="1">
    <citation type="journal article" date="2019" name="PLoS Negl. Trop. Dis.">
        <title>Revisiting the worldwide diversity of Leptospira species in the environment.</title>
        <authorList>
            <person name="Vincent A.T."/>
            <person name="Schiettekatte O."/>
            <person name="Bourhy P."/>
            <person name="Veyrier F.J."/>
            <person name="Picardeau M."/>
        </authorList>
    </citation>
    <scope>NUCLEOTIDE SEQUENCE [LARGE SCALE GENOMIC DNA]</scope>
    <source>
        <strain evidence="7">201702476</strain>
    </source>
</reference>
<dbReference type="SUPFAM" id="SSF55846">
    <property type="entry name" value="N-acetylmuramoyl-L-alanine amidase-like"/>
    <property type="match status" value="2"/>
</dbReference>
<keyword evidence="5" id="KW-0812">Transmembrane</keyword>
<dbReference type="PANTHER" id="PTHR30417">
    <property type="entry name" value="N-ACETYLMURAMOYL-L-ALANINE AMIDASE AMID"/>
    <property type="match status" value="1"/>
</dbReference>
<keyword evidence="4" id="KW-0961">Cell wall biogenesis/degradation</keyword>
<evidence type="ECO:0000259" key="6">
    <source>
        <dbReference type="SMART" id="SM00644"/>
    </source>
</evidence>
<feature type="domain" description="N-acetylmuramoyl-L-alanine amidase" evidence="6">
    <location>
        <begin position="293"/>
        <end position="422"/>
    </location>
</feature>
<dbReference type="PANTHER" id="PTHR30417:SF1">
    <property type="entry name" value="N-ACETYLMURAMOYL-L-ALANINE AMIDASE AMID"/>
    <property type="match status" value="1"/>
</dbReference>
<comment type="caution">
    <text evidence="7">The sequence shown here is derived from an EMBL/GenBank/DDBJ whole genome shotgun (WGS) entry which is preliminary data.</text>
</comment>
<dbReference type="Gene3D" id="3.40.80.10">
    <property type="entry name" value="Peptidoglycan recognition protein-like"/>
    <property type="match status" value="1"/>
</dbReference>
<evidence type="ECO:0000256" key="1">
    <source>
        <dbReference type="ARBA" id="ARBA00001561"/>
    </source>
</evidence>
<keyword evidence="5" id="KW-0472">Membrane</keyword>
<dbReference type="InterPro" id="IPR051206">
    <property type="entry name" value="NAMLAA_amidase_2"/>
</dbReference>
<dbReference type="OrthoDB" id="339604at2"/>
<evidence type="ECO:0000256" key="2">
    <source>
        <dbReference type="ARBA" id="ARBA00011901"/>
    </source>
</evidence>
<dbReference type="InterPro" id="IPR036505">
    <property type="entry name" value="Amidase/PGRP_sf"/>
</dbReference>
<dbReference type="EC" id="3.5.1.28" evidence="2"/>
<evidence type="ECO:0000256" key="4">
    <source>
        <dbReference type="ARBA" id="ARBA00023316"/>
    </source>
</evidence>
<organism evidence="7 8">
    <name type="scientific">Leptospira ognonensis</name>
    <dbReference type="NCBI Taxonomy" id="2484945"/>
    <lineage>
        <taxon>Bacteria</taxon>
        <taxon>Pseudomonadati</taxon>
        <taxon>Spirochaetota</taxon>
        <taxon>Spirochaetia</taxon>
        <taxon>Leptospirales</taxon>
        <taxon>Leptospiraceae</taxon>
        <taxon>Leptospira</taxon>
    </lineage>
</organism>
<dbReference type="GO" id="GO:0009254">
    <property type="term" value="P:peptidoglycan turnover"/>
    <property type="evidence" value="ECO:0007669"/>
    <property type="project" value="TreeGrafter"/>
</dbReference>
<dbReference type="AlphaFoldDB" id="A0A4R9KB78"/>
<proteinExistence type="predicted"/>
<dbReference type="InterPro" id="IPR002502">
    <property type="entry name" value="Amidase_domain"/>
</dbReference>
<dbReference type="Proteomes" id="UP000297693">
    <property type="component" value="Unassembled WGS sequence"/>
</dbReference>
<evidence type="ECO:0000313" key="8">
    <source>
        <dbReference type="Proteomes" id="UP000297693"/>
    </source>
</evidence>
<evidence type="ECO:0000256" key="5">
    <source>
        <dbReference type="SAM" id="Phobius"/>
    </source>
</evidence>
<keyword evidence="5" id="KW-1133">Transmembrane helix</keyword>
<dbReference type="GO" id="GO:0071555">
    <property type="term" value="P:cell wall organization"/>
    <property type="evidence" value="ECO:0007669"/>
    <property type="project" value="UniProtKB-KW"/>
</dbReference>
<evidence type="ECO:0000256" key="3">
    <source>
        <dbReference type="ARBA" id="ARBA00022801"/>
    </source>
</evidence>
<evidence type="ECO:0000313" key="7">
    <source>
        <dbReference type="EMBL" id="TGL63105.1"/>
    </source>
</evidence>
<dbReference type="SMART" id="SM00644">
    <property type="entry name" value="Ami_2"/>
    <property type="match status" value="1"/>
</dbReference>
<accession>A0A4R9KB78</accession>
<protein>
    <recommendedName>
        <fullName evidence="2">N-acetylmuramoyl-L-alanine amidase</fullName>
        <ecNumber evidence="2">3.5.1.28</ecNumber>
    </recommendedName>
</protein>
<name>A0A4R9KB78_9LEPT</name>
<dbReference type="EMBL" id="RQGD01000005">
    <property type="protein sequence ID" value="TGL63105.1"/>
    <property type="molecule type" value="Genomic_DNA"/>
</dbReference>
<comment type="catalytic activity">
    <reaction evidence="1">
        <text>Hydrolyzes the link between N-acetylmuramoyl residues and L-amino acid residues in certain cell-wall glycopeptides.</text>
        <dbReference type="EC" id="3.5.1.28"/>
    </reaction>
</comment>
<dbReference type="GO" id="GO:0009253">
    <property type="term" value="P:peptidoglycan catabolic process"/>
    <property type="evidence" value="ECO:0007669"/>
    <property type="project" value="InterPro"/>
</dbReference>
<sequence>MRANLIKRFLESVNGSNVTILNPKIRCLFCHNALKFSLFLLLFTSCFPFFRKKNLLVDILLPDAKPIQQLLSPNSKLESATSQPRDPTTVSAIILHSSEKRKLTDYIRLSMENQFMIHIGIDKNGIVYADPDFLKKSFLASPGIDKESIHIAYEGTQENILANQSQFSSLRKTVDQLSEDLGIPKSNFDIIGKRGIFTHNQAKRRFGGFVDFSMCGGEKLIELMLTELKGNFYDEDHWKDRYESGWVLKKENKQKLQENFNPTNGRGITKPIKSSINSIEKDEKGFPIESYRVRYTHRGRIDPTCIVLHYTAIPDYFQSLRTLENRNLTATLMVDKDGKAYQLVDELEERAAAATGTNDNCIQIEIVARDTAELIAQTAQTEKVKNLVLDLTSKYRIPLNNEDIATFSGIFSHTQAKKKWGGSIFLNAKDFDPGEEYMELILNSIGGKYFSETKWKNRDSFDWAILSKNFQP</sequence>
<dbReference type="CDD" id="cd06583">
    <property type="entry name" value="PGRP"/>
    <property type="match status" value="1"/>
</dbReference>